<dbReference type="GO" id="GO:0005524">
    <property type="term" value="F:ATP binding"/>
    <property type="evidence" value="ECO:0007669"/>
    <property type="project" value="UniProtKB-KW"/>
</dbReference>
<evidence type="ECO:0000256" key="3">
    <source>
        <dbReference type="ARBA" id="ARBA00022840"/>
    </source>
</evidence>
<evidence type="ECO:0000313" key="5">
    <source>
        <dbReference type="EMBL" id="BBE31928.1"/>
    </source>
</evidence>
<accession>A0A7G1G5R0</accession>
<sequence length="356" mass="41523">MKKNLWNKKKKEKYKISEKESFSDLFYRDKEYLQDEGIFFHIFFENLDKRISDFHFESNDNNVKIKIRYSGKLIDYKTIKKAEYLRFINIVLIHCKKDIIRNNYNVDGSFNLNGFNYRVSMMDSFFGVSTVIRRLRNIEDINIEFNNNLLKKVFENTQKKSKTILFSGPTGSGKSTTMLYIVNKLKSEYKIHTIENPIEYIIPEIVQIPIKTDDESEMILKYILRQDPEIIVAGEIRDKNFAKLIFNASTTGHTVYASIHSDSVFSALNRLINLVENKKNIVDSIDIIINQKLKPKNCTNCQGTGCKKCYYTGRDGVEPNFEYMILNKKIKEDIINGISIIELENKYKNILVGGAL</sequence>
<dbReference type="PANTHER" id="PTHR30258:SF1">
    <property type="entry name" value="PROTEIN TRANSPORT PROTEIN HOFB HOMOLOG"/>
    <property type="match status" value="1"/>
</dbReference>
<keyword evidence="6" id="KW-1185">Reference proteome</keyword>
<comment type="similarity">
    <text evidence="1">Belongs to the GSP E family.</text>
</comment>
<evidence type="ECO:0000313" key="6">
    <source>
        <dbReference type="Proteomes" id="UP000516361"/>
    </source>
</evidence>
<proteinExistence type="inferred from homology"/>
<evidence type="ECO:0000256" key="1">
    <source>
        <dbReference type="ARBA" id="ARBA00006611"/>
    </source>
</evidence>
<dbReference type="InParanoid" id="A0A7G1G5R0"/>
<dbReference type="KEGG" id="ocy:OSSY52_20690"/>
<dbReference type="SUPFAM" id="SSF52540">
    <property type="entry name" value="P-loop containing nucleoside triphosphate hydrolases"/>
    <property type="match status" value="1"/>
</dbReference>
<dbReference type="AlphaFoldDB" id="A0A7G1G5R0"/>
<dbReference type="FunCoup" id="A0A7G1G5R0">
    <property type="interactions" value="153"/>
</dbReference>
<dbReference type="InterPro" id="IPR027417">
    <property type="entry name" value="P-loop_NTPase"/>
</dbReference>
<gene>
    <name evidence="5" type="ORF">OSSY52_20690</name>
</gene>
<dbReference type="InterPro" id="IPR001482">
    <property type="entry name" value="T2SS/T4SS_dom"/>
</dbReference>
<dbReference type="RefSeq" id="WP_190614790.1">
    <property type="nucleotide sequence ID" value="NZ_AP018712.1"/>
</dbReference>
<reference evidence="5 6" key="1">
    <citation type="submission" date="2018-06" db="EMBL/GenBank/DDBJ databases">
        <title>Genome sequencing of Oceanotoga sp. sy52.</title>
        <authorList>
            <person name="Mori K."/>
        </authorList>
    </citation>
    <scope>NUCLEOTIDE SEQUENCE [LARGE SCALE GENOMIC DNA]</scope>
    <source>
        <strain evidence="6">sy52</strain>
    </source>
</reference>
<keyword evidence="2" id="KW-0547">Nucleotide-binding</keyword>
<dbReference type="Proteomes" id="UP000516361">
    <property type="component" value="Chromosome"/>
</dbReference>
<protein>
    <recommendedName>
        <fullName evidence="4">Bacterial type II secretion system protein E domain-containing protein</fullName>
    </recommendedName>
</protein>
<dbReference type="PANTHER" id="PTHR30258">
    <property type="entry name" value="TYPE II SECRETION SYSTEM PROTEIN GSPE-RELATED"/>
    <property type="match status" value="1"/>
</dbReference>
<organism evidence="5 6">
    <name type="scientific">Tepiditoga spiralis</name>
    <dbReference type="NCBI Taxonomy" id="2108365"/>
    <lineage>
        <taxon>Bacteria</taxon>
        <taxon>Thermotogati</taxon>
        <taxon>Thermotogota</taxon>
        <taxon>Thermotogae</taxon>
        <taxon>Petrotogales</taxon>
        <taxon>Petrotogaceae</taxon>
        <taxon>Tepiditoga</taxon>
    </lineage>
</organism>
<dbReference type="EMBL" id="AP018712">
    <property type="protein sequence ID" value="BBE31928.1"/>
    <property type="molecule type" value="Genomic_DNA"/>
</dbReference>
<name>A0A7G1G5R0_9BACT</name>
<dbReference type="Gene3D" id="3.30.450.90">
    <property type="match status" value="1"/>
</dbReference>
<dbReference type="GO" id="GO:0016887">
    <property type="term" value="F:ATP hydrolysis activity"/>
    <property type="evidence" value="ECO:0007669"/>
    <property type="project" value="TreeGrafter"/>
</dbReference>
<evidence type="ECO:0000259" key="4">
    <source>
        <dbReference type="Pfam" id="PF00437"/>
    </source>
</evidence>
<dbReference type="Gene3D" id="3.40.50.300">
    <property type="entry name" value="P-loop containing nucleotide triphosphate hydrolases"/>
    <property type="match status" value="1"/>
</dbReference>
<feature type="domain" description="Bacterial type II secretion system protein E" evidence="4">
    <location>
        <begin position="43"/>
        <end position="348"/>
    </location>
</feature>
<evidence type="ECO:0000256" key="2">
    <source>
        <dbReference type="ARBA" id="ARBA00022741"/>
    </source>
</evidence>
<dbReference type="GO" id="GO:0005886">
    <property type="term" value="C:plasma membrane"/>
    <property type="evidence" value="ECO:0007669"/>
    <property type="project" value="TreeGrafter"/>
</dbReference>
<dbReference type="Pfam" id="PF00437">
    <property type="entry name" value="T2SSE"/>
    <property type="match status" value="1"/>
</dbReference>
<keyword evidence="3" id="KW-0067">ATP-binding</keyword>